<dbReference type="CDD" id="cd17502">
    <property type="entry name" value="MFS_Azr1_MDR_like"/>
    <property type="match status" value="1"/>
</dbReference>
<feature type="transmembrane region" description="Helical" evidence="7">
    <location>
        <begin position="331"/>
        <end position="353"/>
    </location>
</feature>
<keyword evidence="5 7" id="KW-0472">Membrane</keyword>
<dbReference type="OMA" id="AGYQFIA"/>
<gene>
    <name evidence="9" type="ORF">B5807_07198</name>
</gene>
<evidence type="ECO:0000256" key="5">
    <source>
        <dbReference type="ARBA" id="ARBA00023136"/>
    </source>
</evidence>
<dbReference type="Proteomes" id="UP000193240">
    <property type="component" value="Unassembled WGS sequence"/>
</dbReference>
<dbReference type="Pfam" id="PF07690">
    <property type="entry name" value="MFS_1"/>
    <property type="match status" value="1"/>
</dbReference>
<dbReference type="FunCoup" id="A0A1Y2LV18">
    <property type="interactions" value="60"/>
</dbReference>
<feature type="transmembrane region" description="Helical" evidence="7">
    <location>
        <begin position="397"/>
        <end position="418"/>
    </location>
</feature>
<evidence type="ECO:0000256" key="2">
    <source>
        <dbReference type="ARBA" id="ARBA00007520"/>
    </source>
</evidence>
<evidence type="ECO:0000256" key="6">
    <source>
        <dbReference type="SAM" id="MobiDB-lite"/>
    </source>
</evidence>
<keyword evidence="10" id="KW-1185">Reference proteome</keyword>
<sequence>MLSSLDEKDADHRSDALNNKEYKTTPPASISLKTPPSPDGRDTDAHVAAVPDSERQYLGGFKLAIVLGSLTLISFLVLLDMSIIGTAIPQITTEFNALNDVGWYLGAYNLVAATGQPLSGKLFTSFSNKYTYLTFTLLFELGSLICALANSSSMFIAGRVIAGLGAAGNFNGGITIISCAVPLEKSPMYTGILAGFAQLGIVAGPLIGGALTEHVSWRWCFYINLPVGGAAVAGVLFIQFPEIVKKEPFSWKLASKVLPELDLVGFALFAPASVMFLLALQFGGGDTFAWGSATVIGLFVGAAATAAVFIAWEARAGERAMIPGSMVRQRIVWTSCAYGAAMMSVSVIASNWLPTYFQAVKGEGATLSGIHVLPGILSAVFFVVLTGAAITRLGYYLPWGIFAAVTAAIGTGLCSTLSPTTTVAQWVGYQILFGIGRGAYMQIPIVAVQNAVPAALIPIAMATLIFAQNLGIAVAVVASNAIFTQTLVAKVPLYAPSVSPAAVLAAGSGARAVRAVLPPGPAGQRQLPGLLRAYSESLRNVFFFVAGLSVLAVGLGAGMGWRDVRRKKKVIDKGGSGEEGV</sequence>
<evidence type="ECO:0000259" key="8">
    <source>
        <dbReference type="PROSITE" id="PS50850"/>
    </source>
</evidence>
<dbReference type="AlphaFoldDB" id="A0A1Y2LV18"/>
<feature type="transmembrane region" description="Helical" evidence="7">
    <location>
        <begin position="63"/>
        <end position="89"/>
    </location>
</feature>
<feature type="transmembrane region" description="Helical" evidence="7">
    <location>
        <begin position="424"/>
        <end position="443"/>
    </location>
</feature>
<dbReference type="InParanoid" id="A0A1Y2LV18"/>
<evidence type="ECO:0000256" key="1">
    <source>
        <dbReference type="ARBA" id="ARBA00004141"/>
    </source>
</evidence>
<dbReference type="GO" id="GO:0005886">
    <property type="term" value="C:plasma membrane"/>
    <property type="evidence" value="ECO:0007669"/>
    <property type="project" value="TreeGrafter"/>
</dbReference>
<dbReference type="PANTHER" id="PTHR23501">
    <property type="entry name" value="MAJOR FACILITATOR SUPERFAMILY"/>
    <property type="match status" value="1"/>
</dbReference>
<evidence type="ECO:0000256" key="3">
    <source>
        <dbReference type="ARBA" id="ARBA00022692"/>
    </source>
</evidence>
<feature type="transmembrane region" description="Helical" evidence="7">
    <location>
        <begin position="365"/>
        <end position="385"/>
    </location>
</feature>
<feature type="transmembrane region" description="Helical" evidence="7">
    <location>
        <begin position="130"/>
        <end position="150"/>
    </location>
</feature>
<dbReference type="InterPro" id="IPR011701">
    <property type="entry name" value="MFS"/>
</dbReference>
<feature type="transmembrane region" description="Helical" evidence="7">
    <location>
        <begin position="219"/>
        <end position="240"/>
    </location>
</feature>
<feature type="transmembrane region" description="Helical" evidence="7">
    <location>
        <begin position="101"/>
        <end position="118"/>
    </location>
</feature>
<dbReference type="PROSITE" id="PS50850">
    <property type="entry name" value="MFS"/>
    <property type="match status" value="1"/>
</dbReference>
<reference evidence="9 10" key="1">
    <citation type="journal article" date="2017" name="Genome Announc.">
        <title>Genome sequence of the saprophytic ascomycete Epicoccum nigrum ICMP 19927 strain isolated from New Zealand.</title>
        <authorList>
            <person name="Fokin M."/>
            <person name="Fleetwood D."/>
            <person name="Weir B.S."/>
            <person name="Villas-Boas S.G."/>
        </authorList>
    </citation>
    <scope>NUCLEOTIDE SEQUENCE [LARGE SCALE GENOMIC DNA]</scope>
    <source>
        <strain evidence="9 10">ICMP 19927</strain>
    </source>
</reference>
<accession>A0A1Y2LV18</accession>
<name>A0A1Y2LV18_EPING</name>
<feature type="domain" description="Major facilitator superfamily (MFS) profile" evidence="8">
    <location>
        <begin position="66"/>
        <end position="564"/>
    </location>
</feature>
<feature type="compositionally biased region" description="Basic and acidic residues" evidence="6">
    <location>
        <begin position="1"/>
        <end position="23"/>
    </location>
</feature>
<keyword evidence="4 7" id="KW-1133">Transmembrane helix</keyword>
<feature type="transmembrane region" description="Helical" evidence="7">
    <location>
        <begin position="541"/>
        <end position="561"/>
    </location>
</feature>
<dbReference type="InterPro" id="IPR036259">
    <property type="entry name" value="MFS_trans_sf"/>
</dbReference>
<evidence type="ECO:0000313" key="10">
    <source>
        <dbReference type="Proteomes" id="UP000193240"/>
    </source>
</evidence>
<feature type="transmembrane region" description="Helical" evidence="7">
    <location>
        <begin position="455"/>
        <end position="483"/>
    </location>
</feature>
<evidence type="ECO:0000256" key="4">
    <source>
        <dbReference type="ARBA" id="ARBA00022989"/>
    </source>
</evidence>
<organism evidence="9 10">
    <name type="scientific">Epicoccum nigrum</name>
    <name type="common">Soil fungus</name>
    <name type="synonym">Epicoccum purpurascens</name>
    <dbReference type="NCBI Taxonomy" id="105696"/>
    <lineage>
        <taxon>Eukaryota</taxon>
        <taxon>Fungi</taxon>
        <taxon>Dikarya</taxon>
        <taxon>Ascomycota</taxon>
        <taxon>Pezizomycotina</taxon>
        <taxon>Dothideomycetes</taxon>
        <taxon>Pleosporomycetidae</taxon>
        <taxon>Pleosporales</taxon>
        <taxon>Pleosporineae</taxon>
        <taxon>Didymellaceae</taxon>
        <taxon>Epicoccum</taxon>
    </lineage>
</organism>
<dbReference type="Gene3D" id="1.20.1250.20">
    <property type="entry name" value="MFS general substrate transporter like domains"/>
    <property type="match status" value="2"/>
</dbReference>
<dbReference type="SUPFAM" id="SSF103473">
    <property type="entry name" value="MFS general substrate transporter"/>
    <property type="match status" value="1"/>
</dbReference>
<dbReference type="EMBL" id="KZ107848">
    <property type="protein sequence ID" value="OSS47660.1"/>
    <property type="molecule type" value="Genomic_DNA"/>
</dbReference>
<dbReference type="InterPro" id="IPR020846">
    <property type="entry name" value="MFS_dom"/>
</dbReference>
<proteinExistence type="inferred from homology"/>
<feature type="transmembrane region" description="Helical" evidence="7">
    <location>
        <begin position="188"/>
        <end position="207"/>
    </location>
</feature>
<comment type="subcellular location">
    <subcellularLocation>
        <location evidence="1">Membrane</location>
        <topology evidence="1">Multi-pass membrane protein</topology>
    </subcellularLocation>
</comment>
<dbReference type="PANTHER" id="PTHR23501:SF193">
    <property type="entry name" value="MULTIDRUG TRANSPORTER, PUTATIVE (AFU_ORTHOLOGUE AFUA_8G00940)-RELATED"/>
    <property type="match status" value="1"/>
</dbReference>
<feature type="transmembrane region" description="Helical" evidence="7">
    <location>
        <begin position="156"/>
        <end position="181"/>
    </location>
</feature>
<evidence type="ECO:0000313" key="9">
    <source>
        <dbReference type="EMBL" id="OSS47660.1"/>
    </source>
</evidence>
<feature type="transmembrane region" description="Helical" evidence="7">
    <location>
        <begin position="261"/>
        <end position="282"/>
    </location>
</feature>
<keyword evidence="3 7" id="KW-0812">Transmembrane</keyword>
<dbReference type="GO" id="GO:0022857">
    <property type="term" value="F:transmembrane transporter activity"/>
    <property type="evidence" value="ECO:0007669"/>
    <property type="project" value="InterPro"/>
</dbReference>
<evidence type="ECO:0000256" key="7">
    <source>
        <dbReference type="SAM" id="Phobius"/>
    </source>
</evidence>
<feature type="transmembrane region" description="Helical" evidence="7">
    <location>
        <begin position="288"/>
        <end position="310"/>
    </location>
</feature>
<comment type="similarity">
    <text evidence="2">Belongs to the major facilitator superfamily. TCR/Tet family.</text>
</comment>
<protein>
    <recommendedName>
        <fullName evidence="8">Major facilitator superfamily (MFS) profile domain-containing protein</fullName>
    </recommendedName>
</protein>
<feature type="region of interest" description="Disordered" evidence="6">
    <location>
        <begin position="1"/>
        <end position="45"/>
    </location>
</feature>